<keyword evidence="2" id="KW-1185">Reference proteome</keyword>
<dbReference type="EMBL" id="AE017308">
    <property type="protein sequence ID" value="AAT27903.1"/>
    <property type="molecule type" value="Genomic_DNA"/>
</dbReference>
<dbReference type="HOGENOM" id="CLU_603855_0_0_14"/>
<gene>
    <name evidence="1" type="ordered locus">MMOB4170</name>
</gene>
<dbReference type="PANTHER" id="PTHR21666">
    <property type="entry name" value="PEPTIDASE-RELATED"/>
    <property type="match status" value="1"/>
</dbReference>
<protein>
    <submittedName>
        <fullName evidence="1">Expressed protein</fullName>
    </submittedName>
</protein>
<dbReference type="Proteomes" id="UP000009072">
    <property type="component" value="Chromosome"/>
</dbReference>
<dbReference type="PANTHER" id="PTHR21666:SF270">
    <property type="entry name" value="MUREIN HYDROLASE ACTIVATOR ENVC"/>
    <property type="match status" value="1"/>
</dbReference>
<dbReference type="eggNOG" id="COG0739">
    <property type="taxonomic scope" value="Bacteria"/>
</dbReference>
<dbReference type="KEGG" id="mmo:MMOB4170"/>
<proteinExistence type="predicted"/>
<accession>Q6KHM7</accession>
<evidence type="ECO:0000313" key="2">
    <source>
        <dbReference type="Proteomes" id="UP000009072"/>
    </source>
</evidence>
<name>Q6KHM7_MYCM1</name>
<dbReference type="STRING" id="267748.MMOB4170"/>
<dbReference type="GO" id="GO:0004222">
    <property type="term" value="F:metalloendopeptidase activity"/>
    <property type="evidence" value="ECO:0007669"/>
    <property type="project" value="TreeGrafter"/>
</dbReference>
<organism evidence="1 2">
    <name type="scientific">Mycoplasma mobile (strain ATCC 43663 / 163K / NCTC 11711)</name>
    <name type="common">Mesomycoplasma mobile</name>
    <dbReference type="NCBI Taxonomy" id="267748"/>
    <lineage>
        <taxon>Bacteria</taxon>
        <taxon>Bacillati</taxon>
        <taxon>Mycoplasmatota</taxon>
        <taxon>Mycoplasmoidales</taxon>
        <taxon>Metamycoplasmataceae</taxon>
        <taxon>Mesomycoplasma</taxon>
    </lineage>
</organism>
<dbReference type="InterPro" id="IPR050570">
    <property type="entry name" value="Cell_wall_metabolism_enzyme"/>
</dbReference>
<evidence type="ECO:0000313" key="1">
    <source>
        <dbReference type="EMBL" id="AAT27903.1"/>
    </source>
</evidence>
<sequence length="453" mass="51347">MRLTMNKKIIKLLGIGTLTLGAVGTIAIPAGIVLNSNLNSRISIELNELNLNLENIFYNGTDILKTNSISDYLLETSYELKKPLLTKDNKKISLSVSKIETPGNLDKIELTYFLEIKDQSLKSENKKLLIENFAVKEAFIIDPKLQMDKRSRVLEIENLSRTQITNQNQNYLSEYKTPILTGGYGENRNIYAGSKIRTHHQFHLGEDVFLNQGTEVLAPFDGEIISYYYLPNNSIAEGIGTNLVMKVYKKDYTLGEESWNNIFGENSEFFYIAIIHLDHRFMKTKFGENRVKSIWNRSRHVIGVPTISAKTPQKVKRGEVIGLVGNIGNNGGWIPHLHVEIQKSTTPNNGMHNAIDRNGNLIKDAEGIIKTERTSGITDARIEKYIPEFINGKWQADVFDAKATGVHIVPINRDPNRDPIWILSENRFQVVDPSKIFNFRKFASKNIPVRIGD</sequence>
<reference evidence="1 2" key="1">
    <citation type="journal article" date="2004" name="Genome Res.">
        <title>The complete genome and proteome of Mycoplasma mobile.</title>
        <authorList>
            <person name="Jaffe J.D."/>
            <person name="Stange-Thomann N."/>
            <person name="Smith C."/>
            <person name="DeCaprio D."/>
            <person name="Fisher S."/>
            <person name="Butler J."/>
            <person name="Calvo S."/>
            <person name="Elkins T."/>
            <person name="FitzGerald M.G."/>
            <person name="Hafez N."/>
            <person name="Kodira C.D."/>
            <person name="Major J."/>
            <person name="Wang S."/>
            <person name="Wilkinson J."/>
            <person name="Nicol R."/>
            <person name="Nusbaum C."/>
            <person name="Birren B."/>
            <person name="Berg H.C."/>
            <person name="Church G.M."/>
        </authorList>
    </citation>
    <scope>NUCLEOTIDE SEQUENCE [LARGE SCALE GENOMIC DNA]</scope>
    <source>
        <strain evidence="2">ATCC 43663 / 163K / NCTC 11711</strain>
    </source>
</reference>
<dbReference type="CDD" id="cd12797">
    <property type="entry name" value="M23_peptidase"/>
    <property type="match status" value="1"/>
</dbReference>
<dbReference type="SUPFAM" id="SSF51261">
    <property type="entry name" value="Duplicated hybrid motif"/>
    <property type="match status" value="2"/>
</dbReference>
<dbReference type="Gene3D" id="2.70.70.10">
    <property type="entry name" value="Glucose Permease (Domain IIA)"/>
    <property type="match status" value="1"/>
</dbReference>
<dbReference type="AlphaFoldDB" id="Q6KHM7"/>
<dbReference type="InterPro" id="IPR011055">
    <property type="entry name" value="Dup_hybrid_motif"/>
</dbReference>